<evidence type="ECO:0000259" key="9">
    <source>
        <dbReference type="PROSITE" id="PS50850"/>
    </source>
</evidence>
<dbReference type="Gene3D" id="1.20.1720.10">
    <property type="entry name" value="Multidrug resistance protein D"/>
    <property type="match status" value="1"/>
</dbReference>
<evidence type="ECO:0000256" key="4">
    <source>
        <dbReference type="ARBA" id="ARBA00022475"/>
    </source>
</evidence>
<feature type="transmembrane region" description="Helical" evidence="8">
    <location>
        <begin position="385"/>
        <end position="405"/>
    </location>
</feature>
<dbReference type="NCBIfam" id="TIGR00710">
    <property type="entry name" value="efflux_Bcr_CflA"/>
    <property type="match status" value="1"/>
</dbReference>
<evidence type="ECO:0000256" key="6">
    <source>
        <dbReference type="ARBA" id="ARBA00022989"/>
    </source>
</evidence>
<evidence type="ECO:0000256" key="2">
    <source>
        <dbReference type="ARBA" id="ARBA00006236"/>
    </source>
</evidence>
<keyword evidence="4" id="KW-1003">Cell membrane</keyword>
<evidence type="ECO:0000313" key="10">
    <source>
        <dbReference type="EMBL" id="MBE9397819.1"/>
    </source>
</evidence>
<feature type="domain" description="Major facilitator superfamily (MFS) profile" evidence="9">
    <location>
        <begin position="25"/>
        <end position="409"/>
    </location>
</feature>
<feature type="transmembrane region" description="Helical" evidence="8">
    <location>
        <begin position="181"/>
        <end position="198"/>
    </location>
</feature>
<dbReference type="CDD" id="cd17320">
    <property type="entry name" value="MFS_MdfA_MDR_like"/>
    <property type="match status" value="1"/>
</dbReference>
<keyword evidence="8" id="KW-0997">Cell inner membrane</keyword>
<organism evidence="10 11">
    <name type="scientific">Pontibacterium sinense</name>
    <dbReference type="NCBI Taxonomy" id="2781979"/>
    <lineage>
        <taxon>Bacteria</taxon>
        <taxon>Pseudomonadati</taxon>
        <taxon>Pseudomonadota</taxon>
        <taxon>Gammaproteobacteria</taxon>
        <taxon>Oceanospirillales</taxon>
        <taxon>Oceanospirillaceae</taxon>
        <taxon>Pontibacterium</taxon>
    </lineage>
</organism>
<feature type="transmembrane region" description="Helical" evidence="8">
    <location>
        <begin position="117"/>
        <end position="138"/>
    </location>
</feature>
<keyword evidence="11" id="KW-1185">Reference proteome</keyword>
<feature type="transmembrane region" description="Helical" evidence="8">
    <location>
        <begin position="230"/>
        <end position="251"/>
    </location>
</feature>
<gene>
    <name evidence="10" type="ORF">IOQ59_11175</name>
</gene>
<dbReference type="InterPro" id="IPR011701">
    <property type="entry name" value="MFS"/>
</dbReference>
<feature type="transmembrane region" description="Helical" evidence="8">
    <location>
        <begin position="356"/>
        <end position="379"/>
    </location>
</feature>
<keyword evidence="7 8" id="KW-0472">Membrane</keyword>
<reference evidence="10" key="1">
    <citation type="submission" date="2020-10" db="EMBL/GenBank/DDBJ databases">
        <title>Bacterium isolated from coastal waters sediment.</title>
        <authorList>
            <person name="Chen R.-J."/>
            <person name="Lu D.-C."/>
            <person name="Zhu K.-L."/>
            <person name="Du Z.-J."/>
        </authorList>
    </citation>
    <scope>NUCLEOTIDE SEQUENCE</scope>
    <source>
        <strain evidence="10">N1Y112</strain>
    </source>
</reference>
<dbReference type="EMBL" id="JADEYS010000010">
    <property type="protein sequence ID" value="MBE9397819.1"/>
    <property type="molecule type" value="Genomic_DNA"/>
</dbReference>
<accession>A0A8J7FE90</accession>
<feature type="transmembrane region" description="Helical" evidence="8">
    <location>
        <begin position="294"/>
        <end position="317"/>
    </location>
</feature>
<feature type="transmembrane region" description="Helical" evidence="8">
    <location>
        <begin position="92"/>
        <end position="111"/>
    </location>
</feature>
<dbReference type="PROSITE" id="PS50850">
    <property type="entry name" value="MFS"/>
    <property type="match status" value="1"/>
</dbReference>
<feature type="transmembrane region" description="Helical" evidence="8">
    <location>
        <begin position="323"/>
        <end position="344"/>
    </location>
</feature>
<dbReference type="SUPFAM" id="SSF103473">
    <property type="entry name" value="MFS general substrate transporter"/>
    <property type="match status" value="1"/>
</dbReference>
<evidence type="ECO:0000256" key="5">
    <source>
        <dbReference type="ARBA" id="ARBA00022692"/>
    </source>
</evidence>
<evidence type="ECO:0000256" key="7">
    <source>
        <dbReference type="ARBA" id="ARBA00023136"/>
    </source>
</evidence>
<dbReference type="PANTHER" id="PTHR23502">
    <property type="entry name" value="MAJOR FACILITATOR SUPERFAMILY"/>
    <property type="match status" value="1"/>
</dbReference>
<keyword evidence="6 8" id="KW-1133">Transmembrane helix</keyword>
<dbReference type="InterPro" id="IPR004812">
    <property type="entry name" value="Efflux_drug-R_Bcr/CmlA"/>
</dbReference>
<feature type="transmembrane region" description="Helical" evidence="8">
    <location>
        <begin position="150"/>
        <end position="169"/>
    </location>
</feature>
<keyword evidence="5 8" id="KW-0812">Transmembrane</keyword>
<protein>
    <recommendedName>
        <fullName evidence="8">Bcr/CflA family efflux transporter</fullName>
    </recommendedName>
</protein>
<comment type="subcellular location">
    <subcellularLocation>
        <location evidence="8">Cell inner membrane</location>
        <topology evidence="8">Multi-pass membrane protein</topology>
    </subcellularLocation>
    <subcellularLocation>
        <location evidence="1">Cell membrane</location>
        <topology evidence="1">Multi-pass membrane protein</topology>
    </subcellularLocation>
</comment>
<dbReference type="PANTHER" id="PTHR23502:SF132">
    <property type="entry name" value="POLYAMINE TRANSPORTER 2-RELATED"/>
    <property type="match status" value="1"/>
</dbReference>
<dbReference type="Proteomes" id="UP000640333">
    <property type="component" value="Unassembled WGS sequence"/>
</dbReference>
<feature type="transmembrane region" description="Helical" evidence="8">
    <location>
        <begin position="263"/>
        <end position="282"/>
    </location>
</feature>
<evidence type="ECO:0000256" key="3">
    <source>
        <dbReference type="ARBA" id="ARBA00022448"/>
    </source>
</evidence>
<evidence type="ECO:0000256" key="1">
    <source>
        <dbReference type="ARBA" id="ARBA00004651"/>
    </source>
</evidence>
<dbReference type="Pfam" id="PF07690">
    <property type="entry name" value="MFS_1"/>
    <property type="match status" value="1"/>
</dbReference>
<dbReference type="GO" id="GO:1990961">
    <property type="term" value="P:xenobiotic detoxification by transmembrane export across the plasma membrane"/>
    <property type="evidence" value="ECO:0007669"/>
    <property type="project" value="InterPro"/>
</dbReference>
<comment type="similarity">
    <text evidence="2 8">Belongs to the major facilitator superfamily. Bcr/CmlA family.</text>
</comment>
<feature type="transmembrane region" description="Helical" evidence="8">
    <location>
        <begin position="21"/>
        <end position="42"/>
    </location>
</feature>
<dbReference type="AlphaFoldDB" id="A0A8J7FE90"/>
<proteinExistence type="inferred from homology"/>
<evidence type="ECO:0000313" key="11">
    <source>
        <dbReference type="Proteomes" id="UP000640333"/>
    </source>
</evidence>
<dbReference type="GO" id="GO:0042910">
    <property type="term" value="F:xenobiotic transmembrane transporter activity"/>
    <property type="evidence" value="ECO:0007669"/>
    <property type="project" value="InterPro"/>
</dbReference>
<dbReference type="InterPro" id="IPR020846">
    <property type="entry name" value="MFS_dom"/>
</dbReference>
<dbReference type="GO" id="GO:0005886">
    <property type="term" value="C:plasma membrane"/>
    <property type="evidence" value="ECO:0007669"/>
    <property type="project" value="UniProtKB-SubCell"/>
</dbReference>
<sequence length="417" mass="44460">MSDQQVSDPSSNSQSDPARAGFGEFVALMALIMCLVALSIDAMLPALDQMGVALNVAAANDIQLVISVVFLGVATGQLIYGPLADAKGRKPTVYLGFALFILGTLFSLFAQDLQTMLVGRFLQGLGAAGPRIVTVAIVRDQYKGKEMARVMSLIMTIFILCPVVAPLLGQGVLLVAGWREIFGLLLALALIAVVWFGLRQHETLPQERRIPISAKRVLANIKEVIGQRAALSYMIALGFVFGAFIGFLSSIQQVLQGLYDLGAMFPVYFAVLAISIGTASYTNSRLVMWFGMRSLALTATLFITAFSLLALPLFYVLGGVPPLWLWMAYLLLTLFCVGLLFGNLNAMSMEPFGHIAGMASAIVGAVSTFIAVSMGTVVGQLFDGTVLPIVGGFALLGGLALFAIWRACQGCEKPVTV</sequence>
<comment type="caution">
    <text evidence="10">The sequence shown here is derived from an EMBL/GenBank/DDBJ whole genome shotgun (WGS) entry which is preliminary data.</text>
</comment>
<feature type="transmembrane region" description="Helical" evidence="8">
    <location>
        <begin position="62"/>
        <end position="80"/>
    </location>
</feature>
<name>A0A8J7FE90_9GAMM</name>
<dbReference type="InterPro" id="IPR036259">
    <property type="entry name" value="MFS_trans_sf"/>
</dbReference>
<evidence type="ECO:0000256" key="8">
    <source>
        <dbReference type="RuleBase" id="RU365088"/>
    </source>
</evidence>
<keyword evidence="3 8" id="KW-0813">Transport</keyword>